<dbReference type="InterPro" id="IPR036768">
    <property type="entry name" value="PolIII_chi_sf"/>
</dbReference>
<dbReference type="PANTHER" id="PTHR38767">
    <property type="entry name" value="DNA POLYMERASE III SUBUNIT CHI"/>
    <property type="match status" value="1"/>
</dbReference>
<gene>
    <name evidence="1" type="ORF">H0A72_19850</name>
</gene>
<sequence>MSRIDFAFGAGDRLRMACQVAGKQYLAGRRLVVYTQDPARLAKFDQLLWGFEATAFVPHVHVDDALASVTPVLLTSQPPLPPEPGASGAPCWLLNLDLQCPPGAERFERVLEIVSGHDEDKLAARNRWREYQAAGHTLHAHDVSASAPKR</sequence>
<keyword evidence="2" id="KW-1185">Reference proteome</keyword>
<dbReference type="SUPFAM" id="SSF102400">
    <property type="entry name" value="DNA polymerase III chi subunit"/>
    <property type="match status" value="1"/>
</dbReference>
<dbReference type="AlphaFoldDB" id="A0A853GAF9"/>
<dbReference type="GO" id="GO:0006260">
    <property type="term" value="P:DNA replication"/>
    <property type="evidence" value="ECO:0007669"/>
    <property type="project" value="InterPro"/>
</dbReference>
<proteinExistence type="predicted"/>
<evidence type="ECO:0000313" key="2">
    <source>
        <dbReference type="Proteomes" id="UP000559809"/>
    </source>
</evidence>
<dbReference type="InterPro" id="IPR007459">
    <property type="entry name" value="DNA_pol3_chi"/>
</dbReference>
<dbReference type="RefSeq" id="WP_180158252.1">
    <property type="nucleotide sequence ID" value="NZ_JACCEM010000013.1"/>
</dbReference>
<dbReference type="Gene3D" id="3.40.50.10110">
    <property type="entry name" value="DNA polymerase III subunit chi"/>
    <property type="match status" value="1"/>
</dbReference>
<evidence type="ECO:0000313" key="1">
    <source>
        <dbReference type="EMBL" id="NYT51571.1"/>
    </source>
</evidence>
<organism evidence="1 2">
    <name type="scientific">Parapusillimonas granuli</name>
    <dbReference type="NCBI Taxonomy" id="380911"/>
    <lineage>
        <taxon>Bacteria</taxon>
        <taxon>Pseudomonadati</taxon>
        <taxon>Pseudomonadota</taxon>
        <taxon>Betaproteobacteria</taxon>
        <taxon>Burkholderiales</taxon>
        <taxon>Alcaligenaceae</taxon>
        <taxon>Parapusillimonas</taxon>
    </lineage>
</organism>
<name>A0A853GAF9_9BURK</name>
<dbReference type="EMBL" id="JACCEM010000013">
    <property type="protein sequence ID" value="NYT51571.1"/>
    <property type="molecule type" value="Genomic_DNA"/>
</dbReference>
<dbReference type="GO" id="GO:0003677">
    <property type="term" value="F:DNA binding"/>
    <property type="evidence" value="ECO:0007669"/>
    <property type="project" value="InterPro"/>
</dbReference>
<reference evidence="1 2" key="1">
    <citation type="submission" date="2020-07" db="EMBL/GenBank/DDBJ databases">
        <title>Taxonomic revisions and descriptions of new bacterial species based on genomic comparisons in the high-G+C-content subgroup of the family Alcaligenaceae.</title>
        <authorList>
            <person name="Szabo A."/>
            <person name="Felfoldi T."/>
        </authorList>
    </citation>
    <scope>NUCLEOTIDE SEQUENCE [LARGE SCALE GENOMIC DNA]</scope>
    <source>
        <strain evidence="1 2">LMG 24012</strain>
    </source>
</reference>
<dbReference type="GO" id="GO:0003887">
    <property type="term" value="F:DNA-directed DNA polymerase activity"/>
    <property type="evidence" value="ECO:0007669"/>
    <property type="project" value="InterPro"/>
</dbReference>
<dbReference type="Pfam" id="PF04364">
    <property type="entry name" value="DNA_pol3_chi"/>
    <property type="match status" value="1"/>
</dbReference>
<comment type="caution">
    <text evidence="1">The sequence shown here is derived from an EMBL/GenBank/DDBJ whole genome shotgun (WGS) entry which is preliminary data.</text>
</comment>
<dbReference type="GO" id="GO:0032298">
    <property type="term" value="P:positive regulation of DNA-templated DNA replication initiation"/>
    <property type="evidence" value="ECO:0007669"/>
    <property type="project" value="TreeGrafter"/>
</dbReference>
<accession>A0A853GAF9</accession>
<dbReference type="PANTHER" id="PTHR38767:SF1">
    <property type="entry name" value="DNA POLYMERASE III SUBUNIT CHI"/>
    <property type="match status" value="1"/>
</dbReference>
<dbReference type="Proteomes" id="UP000559809">
    <property type="component" value="Unassembled WGS sequence"/>
</dbReference>
<protein>
    <submittedName>
        <fullName evidence="1">DNA polymerase III subunit chi</fullName>
    </submittedName>
</protein>